<keyword evidence="5" id="KW-1185">Reference proteome</keyword>
<dbReference type="InterPro" id="IPR009009">
    <property type="entry name" value="RlpA-like_DPBB"/>
</dbReference>
<feature type="chain" id="PRO_5012850182" evidence="2">
    <location>
        <begin position="27"/>
        <end position="126"/>
    </location>
</feature>
<dbReference type="OrthoDB" id="9983485at2759"/>
<dbReference type="InterPro" id="IPR051477">
    <property type="entry name" value="Expansin_CellWall"/>
</dbReference>
<sequence>MHLNFSKMNTFTTSAIFLLCVGSIHAMSGDATYYDLGMTACGQVYSDNDLVAAIGKNYWTTGNPNNDPVCQKRARVTDPQIGKSVTVQIKDKCMGCKSGDIDLSRAAFKQLRDLSVGRFKVNWNFV</sequence>
<dbReference type="EMBL" id="LNIX01000007">
    <property type="protein sequence ID" value="OXA51999.1"/>
    <property type="molecule type" value="Genomic_DNA"/>
</dbReference>
<evidence type="ECO:0000313" key="5">
    <source>
        <dbReference type="Proteomes" id="UP000198287"/>
    </source>
</evidence>
<dbReference type="Pfam" id="PF03330">
    <property type="entry name" value="DPBB_1"/>
    <property type="match status" value="1"/>
</dbReference>
<dbReference type="PANTHER" id="PTHR31836">
    <property type="match status" value="1"/>
</dbReference>
<dbReference type="AlphaFoldDB" id="A0A226E3I7"/>
<comment type="caution">
    <text evidence="4">The sequence shown here is derived from an EMBL/GenBank/DDBJ whole genome shotgun (WGS) entry which is preliminary data.</text>
</comment>
<keyword evidence="1 2" id="KW-0732">Signal</keyword>
<feature type="signal peptide" evidence="2">
    <location>
        <begin position="1"/>
        <end position="26"/>
    </location>
</feature>
<dbReference type="Proteomes" id="UP000198287">
    <property type="component" value="Unassembled WGS sequence"/>
</dbReference>
<reference evidence="4 5" key="1">
    <citation type="submission" date="2015-12" db="EMBL/GenBank/DDBJ databases">
        <title>The genome of Folsomia candida.</title>
        <authorList>
            <person name="Faddeeva A."/>
            <person name="Derks M.F."/>
            <person name="Anvar Y."/>
            <person name="Smit S."/>
            <person name="Van Straalen N."/>
            <person name="Roelofs D."/>
        </authorList>
    </citation>
    <scope>NUCLEOTIDE SEQUENCE [LARGE SCALE GENOMIC DNA]</scope>
    <source>
        <strain evidence="4 5">VU population</strain>
        <tissue evidence="4">Whole body</tissue>
    </source>
</reference>
<dbReference type="STRING" id="158441.A0A226E3I7"/>
<dbReference type="PANTHER" id="PTHR31836:SF28">
    <property type="entry name" value="SRCR DOMAIN-CONTAINING PROTEIN-RELATED"/>
    <property type="match status" value="1"/>
</dbReference>
<dbReference type="CDD" id="cd22191">
    <property type="entry name" value="DPBB_RlpA_EXP_N-like"/>
    <property type="match status" value="1"/>
</dbReference>
<dbReference type="Gene3D" id="2.40.40.10">
    <property type="entry name" value="RlpA-like domain"/>
    <property type="match status" value="1"/>
</dbReference>
<accession>A0A226E3I7</accession>
<evidence type="ECO:0000313" key="4">
    <source>
        <dbReference type="EMBL" id="OXA51999.1"/>
    </source>
</evidence>
<evidence type="ECO:0000259" key="3">
    <source>
        <dbReference type="Pfam" id="PF03330"/>
    </source>
</evidence>
<proteinExistence type="predicted"/>
<evidence type="ECO:0000256" key="1">
    <source>
        <dbReference type="ARBA" id="ARBA00022729"/>
    </source>
</evidence>
<organism evidence="4 5">
    <name type="scientific">Folsomia candida</name>
    <name type="common">Springtail</name>
    <dbReference type="NCBI Taxonomy" id="158441"/>
    <lineage>
        <taxon>Eukaryota</taxon>
        <taxon>Metazoa</taxon>
        <taxon>Ecdysozoa</taxon>
        <taxon>Arthropoda</taxon>
        <taxon>Hexapoda</taxon>
        <taxon>Collembola</taxon>
        <taxon>Entomobryomorpha</taxon>
        <taxon>Isotomoidea</taxon>
        <taxon>Isotomidae</taxon>
        <taxon>Proisotominae</taxon>
        <taxon>Folsomia</taxon>
    </lineage>
</organism>
<evidence type="ECO:0000256" key="2">
    <source>
        <dbReference type="SAM" id="SignalP"/>
    </source>
</evidence>
<dbReference type="InterPro" id="IPR036908">
    <property type="entry name" value="RlpA-like_sf"/>
</dbReference>
<feature type="domain" description="RlpA-like protein double-psi beta-barrel" evidence="3">
    <location>
        <begin position="28"/>
        <end position="122"/>
    </location>
</feature>
<gene>
    <name evidence="4" type="ORF">Fcan01_13242</name>
</gene>
<dbReference type="SUPFAM" id="SSF50685">
    <property type="entry name" value="Barwin-like endoglucanases"/>
    <property type="match status" value="1"/>
</dbReference>
<name>A0A226E3I7_FOLCA</name>
<protein>
    <submittedName>
        <fullName evidence="4">Papain inhibitor</fullName>
    </submittedName>
</protein>
<dbReference type="OMA" id="REHPCGR"/>